<evidence type="ECO:0000256" key="2">
    <source>
        <dbReference type="ARBA" id="ARBA00012438"/>
    </source>
</evidence>
<evidence type="ECO:0000259" key="11">
    <source>
        <dbReference type="Pfam" id="PF07730"/>
    </source>
</evidence>
<reference evidence="13" key="1">
    <citation type="journal article" date="2019" name="Int. J. Syst. Evol. Microbiol.">
        <title>The Global Catalogue of Microorganisms (GCM) 10K type strain sequencing project: providing services to taxonomists for standard genome sequencing and annotation.</title>
        <authorList>
            <consortium name="The Broad Institute Genomics Platform"/>
            <consortium name="The Broad Institute Genome Sequencing Center for Infectious Disease"/>
            <person name="Wu L."/>
            <person name="Ma J."/>
        </authorList>
    </citation>
    <scope>NUCLEOTIDE SEQUENCE [LARGE SCALE GENOMIC DNA]</scope>
    <source>
        <strain evidence="13">CGMCC 4.7152</strain>
    </source>
</reference>
<dbReference type="Pfam" id="PF02518">
    <property type="entry name" value="HATPase_c"/>
    <property type="match status" value="1"/>
</dbReference>
<dbReference type="PANTHER" id="PTHR24421:SF10">
    <property type="entry name" value="NITRATE_NITRITE SENSOR PROTEIN NARQ"/>
    <property type="match status" value="1"/>
</dbReference>
<accession>A0ABV9VZN5</accession>
<evidence type="ECO:0000256" key="9">
    <source>
        <dbReference type="SAM" id="MobiDB-lite"/>
    </source>
</evidence>
<evidence type="ECO:0000256" key="8">
    <source>
        <dbReference type="ARBA" id="ARBA00023012"/>
    </source>
</evidence>
<evidence type="ECO:0000256" key="1">
    <source>
        <dbReference type="ARBA" id="ARBA00000085"/>
    </source>
</evidence>
<keyword evidence="3" id="KW-0597">Phosphoprotein</keyword>
<gene>
    <name evidence="12" type="ORF">ACFPIJ_28885</name>
</gene>
<evidence type="ECO:0000313" key="12">
    <source>
        <dbReference type="EMBL" id="MFC5001841.1"/>
    </source>
</evidence>
<evidence type="ECO:0000256" key="6">
    <source>
        <dbReference type="ARBA" id="ARBA00022777"/>
    </source>
</evidence>
<keyword evidence="6 12" id="KW-0418">Kinase</keyword>
<keyword evidence="13" id="KW-1185">Reference proteome</keyword>
<dbReference type="InterPro" id="IPR003594">
    <property type="entry name" value="HATPase_dom"/>
</dbReference>
<name>A0ABV9VZN5_9ACTN</name>
<protein>
    <recommendedName>
        <fullName evidence="2">histidine kinase</fullName>
        <ecNumber evidence="2">2.7.13.3</ecNumber>
    </recommendedName>
</protein>
<feature type="compositionally biased region" description="Basic and acidic residues" evidence="9">
    <location>
        <begin position="1"/>
        <end position="30"/>
    </location>
</feature>
<dbReference type="Gene3D" id="3.30.565.10">
    <property type="entry name" value="Histidine kinase-like ATPase, C-terminal domain"/>
    <property type="match status" value="1"/>
</dbReference>
<evidence type="ECO:0000256" key="3">
    <source>
        <dbReference type="ARBA" id="ARBA00022553"/>
    </source>
</evidence>
<dbReference type="EMBL" id="JBHSIU010000039">
    <property type="protein sequence ID" value="MFC5001841.1"/>
    <property type="molecule type" value="Genomic_DNA"/>
</dbReference>
<evidence type="ECO:0000313" key="13">
    <source>
        <dbReference type="Proteomes" id="UP001595912"/>
    </source>
</evidence>
<feature type="domain" description="Signal transduction histidine kinase subgroup 3 dimerisation and phosphoacceptor" evidence="11">
    <location>
        <begin position="78"/>
        <end position="132"/>
    </location>
</feature>
<evidence type="ECO:0000256" key="7">
    <source>
        <dbReference type="ARBA" id="ARBA00022840"/>
    </source>
</evidence>
<dbReference type="GO" id="GO:0016301">
    <property type="term" value="F:kinase activity"/>
    <property type="evidence" value="ECO:0007669"/>
    <property type="project" value="UniProtKB-KW"/>
</dbReference>
<organism evidence="12 13">
    <name type="scientific">Dactylosporangium cerinum</name>
    <dbReference type="NCBI Taxonomy" id="1434730"/>
    <lineage>
        <taxon>Bacteria</taxon>
        <taxon>Bacillati</taxon>
        <taxon>Actinomycetota</taxon>
        <taxon>Actinomycetes</taxon>
        <taxon>Micromonosporales</taxon>
        <taxon>Micromonosporaceae</taxon>
        <taxon>Dactylosporangium</taxon>
    </lineage>
</organism>
<keyword evidence="5" id="KW-0547">Nucleotide-binding</keyword>
<comment type="catalytic activity">
    <reaction evidence="1">
        <text>ATP + protein L-histidine = ADP + protein N-phospho-L-histidine.</text>
        <dbReference type="EC" id="2.7.13.3"/>
    </reaction>
</comment>
<keyword evidence="4" id="KW-0808">Transferase</keyword>
<dbReference type="Proteomes" id="UP001595912">
    <property type="component" value="Unassembled WGS sequence"/>
</dbReference>
<feature type="domain" description="Histidine kinase/HSP90-like ATPase" evidence="10">
    <location>
        <begin position="181"/>
        <end position="261"/>
    </location>
</feature>
<feature type="region of interest" description="Disordered" evidence="9">
    <location>
        <begin position="1"/>
        <end position="39"/>
    </location>
</feature>
<dbReference type="InterPro" id="IPR050482">
    <property type="entry name" value="Sensor_HK_TwoCompSys"/>
</dbReference>
<dbReference type="PANTHER" id="PTHR24421">
    <property type="entry name" value="NITRATE/NITRITE SENSOR PROTEIN NARX-RELATED"/>
    <property type="match status" value="1"/>
</dbReference>
<comment type="caution">
    <text evidence="12">The sequence shown here is derived from an EMBL/GenBank/DDBJ whole genome shotgun (WGS) entry which is preliminary data.</text>
</comment>
<evidence type="ECO:0000256" key="5">
    <source>
        <dbReference type="ARBA" id="ARBA00022741"/>
    </source>
</evidence>
<keyword evidence="8" id="KW-0902">Two-component regulatory system</keyword>
<proteinExistence type="predicted"/>
<keyword evidence="7" id="KW-0067">ATP-binding</keyword>
<evidence type="ECO:0000259" key="10">
    <source>
        <dbReference type="Pfam" id="PF02518"/>
    </source>
</evidence>
<dbReference type="RefSeq" id="WP_380119355.1">
    <property type="nucleotide sequence ID" value="NZ_JBHSIU010000039.1"/>
</dbReference>
<dbReference type="Pfam" id="PF07730">
    <property type="entry name" value="HisKA_3"/>
    <property type="match status" value="1"/>
</dbReference>
<dbReference type="InterPro" id="IPR036890">
    <property type="entry name" value="HATPase_C_sf"/>
</dbReference>
<dbReference type="SUPFAM" id="SSF55874">
    <property type="entry name" value="ATPase domain of HSP90 chaperone/DNA topoisomerase II/histidine kinase"/>
    <property type="match status" value="1"/>
</dbReference>
<evidence type="ECO:0000256" key="4">
    <source>
        <dbReference type="ARBA" id="ARBA00022679"/>
    </source>
</evidence>
<dbReference type="Gene3D" id="1.20.5.1930">
    <property type="match status" value="1"/>
</dbReference>
<sequence length="263" mass="27557">MPFADDEHRGPPRLHGQRELLRPVRRDCGRRQRGHGQSIDERQVVGVARRTRSRAAGEYQLAEIRASQRRIVETADAERRRIDRDLHDGAQQRLVAVTMQLSSARSQADAATADLLTEAEGHVRQALAALRAQSSESFAEVLAAEGLEAAVEDVVLRSRLSVNLAVTLSGAALGWPAQRAAVAAVAEGLDNVSKHAGTGRAKVSVADDGSWLTVRIADDGPGGAGPAGGLTAVADRAGALGGGVELHSPVGGGTTMVVRLPCG</sequence>
<dbReference type="EC" id="2.7.13.3" evidence="2"/>
<dbReference type="InterPro" id="IPR011712">
    <property type="entry name" value="Sig_transdc_His_kin_sub3_dim/P"/>
</dbReference>